<dbReference type="InterPro" id="IPR001173">
    <property type="entry name" value="Glyco_trans_2-like"/>
</dbReference>
<dbReference type="SUPFAM" id="SSF53448">
    <property type="entry name" value="Nucleotide-diphospho-sugar transferases"/>
    <property type="match status" value="1"/>
</dbReference>
<feature type="transmembrane region" description="Helical" evidence="1">
    <location>
        <begin position="403"/>
        <end position="423"/>
    </location>
</feature>
<keyword evidence="1" id="KW-0472">Membrane</keyword>
<gene>
    <name evidence="3" type="ORF">LX95_02214</name>
</gene>
<evidence type="ECO:0000313" key="3">
    <source>
        <dbReference type="EMBL" id="PZW39074.1"/>
    </source>
</evidence>
<protein>
    <submittedName>
        <fullName evidence="3">GT2 family glycosyltransferase</fullName>
    </submittedName>
</protein>
<keyword evidence="4" id="KW-1185">Reference proteome</keyword>
<dbReference type="CDD" id="cd00761">
    <property type="entry name" value="Glyco_tranf_GTA_type"/>
    <property type="match status" value="1"/>
</dbReference>
<keyword evidence="1" id="KW-1133">Transmembrane helix</keyword>
<dbReference type="GO" id="GO:0016740">
    <property type="term" value="F:transferase activity"/>
    <property type="evidence" value="ECO:0007669"/>
    <property type="project" value="UniProtKB-KW"/>
</dbReference>
<dbReference type="Pfam" id="PF00535">
    <property type="entry name" value="Glycos_transf_2"/>
    <property type="match status" value="1"/>
</dbReference>
<evidence type="ECO:0000256" key="1">
    <source>
        <dbReference type="SAM" id="Phobius"/>
    </source>
</evidence>
<evidence type="ECO:0000313" key="4">
    <source>
        <dbReference type="Proteomes" id="UP000249542"/>
    </source>
</evidence>
<sequence>MLFTFLKYLQPSHYFGLKRKDGTYIFPKVENLPQEILQQLEKDNGFKSDLAKEYDLSWQALNKGYIVSGDNYTHFKKLPLVDEYRFIHKYFHPVWCLYVLVLRLFTFKNPLKEIPAYLKGRKLKRSTYLQRPIEHKEFKNYKSKLVEEKPLISVIIPTLNRYPYLKDVLKDLELQDYTNFEVIVVDQSEPYQEDFYKGWNLDLKAIQQTEKALWLARNRAIQLAKGDYILLYDDDSRVDADWITQHIKTLDYFKADISSGVSISTEGGEVPAHYSFFHISSQLDTGNVLLKKEVFGKIGLFDRQFEKQRMGDGEYGLRAYLEGFLNVSNPYAKRLHLKVGSGGLREMGSWDAFRTEKWFAPRPIPSVLYLFRKYHGNKRARLALLKTVPPSIIPYKFKRNKPMLLIGVFLSVFLLPVILIQVCKSWKLSSQKLKEGAKIERL</sequence>
<keyword evidence="3" id="KW-0808">Transferase</keyword>
<dbReference type="AlphaFoldDB" id="A0A2W7HX55"/>
<dbReference type="Gene3D" id="3.90.550.10">
    <property type="entry name" value="Spore Coat Polysaccharide Biosynthesis Protein SpsA, Chain A"/>
    <property type="match status" value="1"/>
</dbReference>
<dbReference type="InterPro" id="IPR050834">
    <property type="entry name" value="Glycosyltransf_2"/>
</dbReference>
<dbReference type="PANTHER" id="PTHR43685:SF2">
    <property type="entry name" value="GLYCOSYLTRANSFERASE 2-LIKE DOMAIN-CONTAINING PROTEIN"/>
    <property type="match status" value="1"/>
</dbReference>
<dbReference type="RefSeq" id="WP_111541503.1">
    <property type="nucleotide sequence ID" value="NZ_QKYV01000006.1"/>
</dbReference>
<dbReference type="InterPro" id="IPR029044">
    <property type="entry name" value="Nucleotide-diphossugar_trans"/>
</dbReference>
<dbReference type="PANTHER" id="PTHR43685">
    <property type="entry name" value="GLYCOSYLTRANSFERASE"/>
    <property type="match status" value="1"/>
</dbReference>
<evidence type="ECO:0000259" key="2">
    <source>
        <dbReference type="Pfam" id="PF00535"/>
    </source>
</evidence>
<reference evidence="3 4" key="1">
    <citation type="submission" date="2018-06" db="EMBL/GenBank/DDBJ databases">
        <title>Genomic Encyclopedia of Archaeal and Bacterial Type Strains, Phase II (KMG-II): from individual species to whole genera.</title>
        <authorList>
            <person name="Goeker M."/>
        </authorList>
    </citation>
    <scope>NUCLEOTIDE SEQUENCE [LARGE SCALE GENOMIC DNA]</scope>
    <source>
        <strain evidence="3 4">DSM 15361</strain>
    </source>
</reference>
<accession>A0A2W7HX55</accession>
<proteinExistence type="predicted"/>
<name>A0A2W7HX55_9FLAO</name>
<dbReference type="Proteomes" id="UP000249542">
    <property type="component" value="Unassembled WGS sequence"/>
</dbReference>
<feature type="domain" description="Glycosyltransferase 2-like" evidence="2">
    <location>
        <begin position="153"/>
        <end position="275"/>
    </location>
</feature>
<keyword evidence="1" id="KW-0812">Transmembrane</keyword>
<organism evidence="3 4">
    <name type="scientific">Mesonia algae</name>
    <dbReference type="NCBI Taxonomy" id="213248"/>
    <lineage>
        <taxon>Bacteria</taxon>
        <taxon>Pseudomonadati</taxon>
        <taxon>Bacteroidota</taxon>
        <taxon>Flavobacteriia</taxon>
        <taxon>Flavobacteriales</taxon>
        <taxon>Flavobacteriaceae</taxon>
        <taxon>Mesonia</taxon>
    </lineage>
</organism>
<dbReference type="EMBL" id="QKYV01000006">
    <property type="protein sequence ID" value="PZW39074.1"/>
    <property type="molecule type" value="Genomic_DNA"/>
</dbReference>
<comment type="caution">
    <text evidence="3">The sequence shown here is derived from an EMBL/GenBank/DDBJ whole genome shotgun (WGS) entry which is preliminary data.</text>
</comment>